<dbReference type="AlphaFoldDB" id="A0A7S3L727"/>
<dbReference type="PANTHER" id="PTHR33975:SF2">
    <property type="entry name" value="MYELIN-ASSOCIATED OLIGODENDROCYTE BASIC PROTEIN"/>
    <property type="match status" value="1"/>
</dbReference>
<dbReference type="InterPro" id="IPR010903">
    <property type="entry name" value="DUF1517"/>
</dbReference>
<gene>
    <name evidence="2" type="ORF">ACOF00016_LOCUS10352</name>
</gene>
<dbReference type="InterPro" id="IPR053023">
    <property type="entry name" value="FLAP_modulator"/>
</dbReference>
<evidence type="ECO:0000256" key="1">
    <source>
        <dbReference type="SAM" id="SignalP"/>
    </source>
</evidence>
<organism evidence="2">
    <name type="scientific">Amphora coffeiformis</name>
    <dbReference type="NCBI Taxonomy" id="265554"/>
    <lineage>
        <taxon>Eukaryota</taxon>
        <taxon>Sar</taxon>
        <taxon>Stramenopiles</taxon>
        <taxon>Ochrophyta</taxon>
        <taxon>Bacillariophyta</taxon>
        <taxon>Bacillariophyceae</taxon>
        <taxon>Bacillariophycidae</taxon>
        <taxon>Thalassiophysales</taxon>
        <taxon>Catenulaceae</taxon>
        <taxon>Amphora</taxon>
    </lineage>
</organism>
<proteinExistence type="predicted"/>
<dbReference type="PANTHER" id="PTHR33975">
    <property type="entry name" value="MYELIN-ASSOCIATED OLIGODENDROCYTE BASIC PROTEIN"/>
    <property type="match status" value="1"/>
</dbReference>
<dbReference type="PROSITE" id="PS51257">
    <property type="entry name" value="PROKAR_LIPOPROTEIN"/>
    <property type="match status" value="1"/>
</dbReference>
<accession>A0A7S3L727</accession>
<protein>
    <submittedName>
        <fullName evidence="2">Uncharacterized protein</fullName>
    </submittedName>
</protein>
<evidence type="ECO:0000313" key="2">
    <source>
        <dbReference type="EMBL" id="CAE0413094.1"/>
    </source>
</evidence>
<dbReference type="Pfam" id="PF07466">
    <property type="entry name" value="DUF1517"/>
    <property type="match status" value="1"/>
</dbReference>
<keyword evidence="1" id="KW-0732">Signal</keyword>
<feature type="chain" id="PRO_5030883240" evidence="1">
    <location>
        <begin position="22"/>
        <end position="453"/>
    </location>
</feature>
<feature type="signal peptide" evidence="1">
    <location>
        <begin position="1"/>
        <end position="21"/>
    </location>
</feature>
<name>A0A7S3L727_9STRA</name>
<sequence length="453" mass="48915">MRRMVRTTAVTALLSASSCLAFSPLAVPTSSTTAATTTTMHGLERRRPLYASSDPNQWLNHQLPILDAERSTSTLLPQREKLQRKPINPTPALVSAWNKSGILSNSKKPAAFMLGLTLMLATIFSASNPALAAMSGGRVGGGGYGRSSYSRPAPTRTYSGGGSYGYTPRTNIYVNPGPRIVAPFGPPIIAPFAPVVPFSPFGFGAGVAVARGPSFFDILFFGAVAMVIANTVRGFGQSTMDQWSDTDSDYATMATPLGRGTTVAKISVALQVPNRDDPQSILNVLPRLSQSAQTERRAGLQNLTSQIALELLRRKSQIVSASTSSQHFRDRTKAEQAFGEQSIRERSKFEKESFSRFRGADWSTSTRRMVGSDADGKATMAVVTLLIEIDGDATKLPNISSINSVEEALRKIASDSRVGECLQSAEILWTPEDRSEILTEREVVADYPELRSV</sequence>
<reference evidence="2" key="1">
    <citation type="submission" date="2021-01" db="EMBL/GenBank/DDBJ databases">
        <authorList>
            <person name="Corre E."/>
            <person name="Pelletier E."/>
            <person name="Niang G."/>
            <person name="Scheremetjew M."/>
            <person name="Finn R."/>
            <person name="Kale V."/>
            <person name="Holt S."/>
            <person name="Cochrane G."/>
            <person name="Meng A."/>
            <person name="Brown T."/>
            <person name="Cohen L."/>
        </authorList>
    </citation>
    <scope>NUCLEOTIDE SEQUENCE</scope>
    <source>
        <strain evidence="2">CCMP127</strain>
    </source>
</reference>
<dbReference type="EMBL" id="HBIM01012655">
    <property type="protein sequence ID" value="CAE0413094.1"/>
    <property type="molecule type" value="Transcribed_RNA"/>
</dbReference>